<name>A0ABN1TZM9_9ACTN</name>
<reference evidence="2 3" key="1">
    <citation type="journal article" date="2019" name="Int. J. Syst. Evol. Microbiol.">
        <title>The Global Catalogue of Microorganisms (GCM) 10K type strain sequencing project: providing services to taxonomists for standard genome sequencing and annotation.</title>
        <authorList>
            <consortium name="The Broad Institute Genomics Platform"/>
            <consortium name="The Broad Institute Genome Sequencing Center for Infectious Disease"/>
            <person name="Wu L."/>
            <person name="Ma J."/>
        </authorList>
    </citation>
    <scope>NUCLEOTIDE SEQUENCE [LARGE SCALE GENOMIC DNA]</scope>
    <source>
        <strain evidence="2 3">JCM 13002</strain>
    </source>
</reference>
<feature type="region of interest" description="Disordered" evidence="1">
    <location>
        <begin position="28"/>
        <end position="62"/>
    </location>
</feature>
<keyword evidence="3" id="KW-1185">Reference proteome</keyword>
<feature type="compositionally biased region" description="Basic and acidic residues" evidence="1">
    <location>
        <begin position="28"/>
        <end position="37"/>
    </location>
</feature>
<evidence type="ECO:0000313" key="3">
    <source>
        <dbReference type="Proteomes" id="UP001499987"/>
    </source>
</evidence>
<proteinExistence type="predicted"/>
<dbReference type="EMBL" id="BAAALD010000077">
    <property type="protein sequence ID" value="GAA1109875.1"/>
    <property type="molecule type" value="Genomic_DNA"/>
</dbReference>
<evidence type="ECO:0000313" key="2">
    <source>
        <dbReference type="EMBL" id="GAA1109875.1"/>
    </source>
</evidence>
<comment type="caution">
    <text evidence="2">The sequence shown here is derived from an EMBL/GenBank/DDBJ whole genome shotgun (WGS) entry which is preliminary data.</text>
</comment>
<dbReference type="Proteomes" id="UP001499987">
    <property type="component" value="Unassembled WGS sequence"/>
</dbReference>
<protein>
    <submittedName>
        <fullName evidence="2">Uncharacterized protein</fullName>
    </submittedName>
</protein>
<feature type="compositionally biased region" description="Pro residues" evidence="1">
    <location>
        <begin position="48"/>
        <end position="60"/>
    </location>
</feature>
<sequence>MPPNSEPQLDQPVAFRPDSLRIHDDIIADYSAGHDEQTPADAAERPGAVPPPAPTRPAPQEPLAARLRAGFGQE</sequence>
<evidence type="ECO:0000256" key="1">
    <source>
        <dbReference type="SAM" id="MobiDB-lite"/>
    </source>
</evidence>
<gene>
    <name evidence="2" type="ORF">GCM10009663_59330</name>
</gene>
<organism evidence="2 3">
    <name type="scientific">Kitasatospora arboriphila</name>
    <dbReference type="NCBI Taxonomy" id="258052"/>
    <lineage>
        <taxon>Bacteria</taxon>
        <taxon>Bacillati</taxon>
        <taxon>Actinomycetota</taxon>
        <taxon>Actinomycetes</taxon>
        <taxon>Kitasatosporales</taxon>
        <taxon>Streptomycetaceae</taxon>
        <taxon>Kitasatospora</taxon>
    </lineage>
</organism>
<accession>A0ABN1TZM9</accession>